<accession>A0A133UDL9</accession>
<reference evidence="1 2" key="1">
    <citation type="journal article" date="2016" name="Sci. Rep.">
        <title>Metabolic traits of an uncultured archaeal lineage -MSBL1- from brine pools of the Red Sea.</title>
        <authorList>
            <person name="Mwirichia R."/>
            <person name="Alam I."/>
            <person name="Rashid M."/>
            <person name="Vinu M."/>
            <person name="Ba-Alawi W."/>
            <person name="Anthony Kamau A."/>
            <person name="Kamanda Ngugi D."/>
            <person name="Goker M."/>
            <person name="Klenk H.P."/>
            <person name="Bajic V."/>
            <person name="Stingl U."/>
        </authorList>
    </citation>
    <scope>NUCLEOTIDE SEQUENCE [LARGE SCALE GENOMIC DNA]</scope>
    <source>
        <strain evidence="1">SCGC-AAA259E22</strain>
    </source>
</reference>
<sequence>MCYLALLTKRLITEGSYSNKRLEELKSLKVHELATENEAVWMRNETTQKQQKILESLDIQKPPKISPETPA</sequence>
<dbReference type="EMBL" id="LHXP01000081">
    <property type="protein sequence ID" value="KXA92255.1"/>
    <property type="molecule type" value="Genomic_DNA"/>
</dbReference>
<organism evidence="1 2">
    <name type="scientific">candidate division MSBL1 archaeon SCGC-AAA259E22</name>
    <dbReference type="NCBI Taxonomy" id="1698265"/>
    <lineage>
        <taxon>Archaea</taxon>
        <taxon>Methanobacteriati</taxon>
        <taxon>Methanobacteriota</taxon>
        <taxon>candidate division MSBL1</taxon>
    </lineage>
</organism>
<evidence type="ECO:0000313" key="2">
    <source>
        <dbReference type="Proteomes" id="UP000070657"/>
    </source>
</evidence>
<evidence type="ECO:0000313" key="1">
    <source>
        <dbReference type="EMBL" id="KXA92255.1"/>
    </source>
</evidence>
<dbReference type="AlphaFoldDB" id="A0A133UDL9"/>
<name>A0A133UDL9_9EURY</name>
<dbReference type="Proteomes" id="UP000070657">
    <property type="component" value="Unassembled WGS sequence"/>
</dbReference>
<comment type="caution">
    <text evidence="1">The sequence shown here is derived from an EMBL/GenBank/DDBJ whole genome shotgun (WGS) entry which is preliminary data.</text>
</comment>
<gene>
    <name evidence="1" type="ORF">AKJ66_04465</name>
</gene>
<proteinExistence type="predicted"/>
<protein>
    <submittedName>
        <fullName evidence="1">Uncharacterized protein</fullName>
    </submittedName>
</protein>
<keyword evidence="2" id="KW-1185">Reference proteome</keyword>